<evidence type="ECO:0000313" key="9">
    <source>
        <dbReference type="Proteomes" id="UP000193303"/>
    </source>
</evidence>
<keyword evidence="4" id="KW-0233">DNA recombination</keyword>
<dbReference type="SUPFAM" id="SSF56349">
    <property type="entry name" value="DNA breaking-rejoining enzymes"/>
    <property type="match status" value="1"/>
</dbReference>
<comment type="caution">
    <text evidence="8">The sequence shown here is derived from an EMBL/GenBank/DDBJ whole genome shotgun (WGS) entry which is preliminary data.</text>
</comment>
<dbReference type="PROSITE" id="PS51900">
    <property type="entry name" value="CB"/>
    <property type="match status" value="1"/>
</dbReference>
<evidence type="ECO:0000256" key="2">
    <source>
        <dbReference type="ARBA" id="ARBA00022908"/>
    </source>
</evidence>
<sequence length="331" mass="37432">MNRIFEDFLLFKAANDGCKNRTISAYRDTLERFEEWLDGQDPLKVTADDLMVFTGPYLHKKGLKAISRKPHISCLREFYTYAAQIRLIPGNISDGLSYPKTGRPLPRVMTLDNAEKLIWQPDLGTFEGIRDAAIISILIGCGLRISGVAALNRSNLITAIDQGEPRLMIRTTEKGEKTRQLPIPRETEMLIRVYLEHPMLHSIDTLLPDGDHVLFVTTGNRNCPAYLYHGERRRFTTRGLRKMMRKHGEAAGIDTAQLHPHAIRHLFGTELTESDVNQAVTQDLMGHSDPRSTKIYTHLATRKLFREIDRANPLSKIKSPVSGLLGHLGKT</sequence>
<evidence type="ECO:0000259" key="6">
    <source>
        <dbReference type="PROSITE" id="PS51898"/>
    </source>
</evidence>
<reference evidence="9" key="1">
    <citation type="submission" date="2017-01" db="EMBL/GenBank/DDBJ databases">
        <authorList>
            <person name="Mah S.A."/>
            <person name="Swanson W.J."/>
            <person name="Moy G.W."/>
            <person name="Vacquier V.D."/>
        </authorList>
    </citation>
    <scope>NUCLEOTIDE SEQUENCE [LARGE SCALE GENOMIC DNA]</scope>
    <source>
        <strain evidence="9">124861</strain>
    </source>
</reference>
<dbReference type="PROSITE" id="PS51898">
    <property type="entry name" value="TYR_RECOMBINASE"/>
    <property type="match status" value="1"/>
</dbReference>
<evidence type="ECO:0000256" key="3">
    <source>
        <dbReference type="ARBA" id="ARBA00023125"/>
    </source>
</evidence>
<feature type="domain" description="Tyr recombinase" evidence="6">
    <location>
        <begin position="104"/>
        <end position="310"/>
    </location>
</feature>
<dbReference type="GO" id="GO:0006310">
    <property type="term" value="P:DNA recombination"/>
    <property type="evidence" value="ECO:0007669"/>
    <property type="project" value="UniProtKB-KW"/>
</dbReference>
<dbReference type="Pfam" id="PF00589">
    <property type="entry name" value="Phage_integrase"/>
    <property type="match status" value="1"/>
</dbReference>
<dbReference type="Gene3D" id="1.10.150.130">
    <property type="match status" value="1"/>
</dbReference>
<feature type="domain" description="Core-binding (CB)" evidence="7">
    <location>
        <begin position="1"/>
        <end position="83"/>
    </location>
</feature>
<evidence type="ECO:0000256" key="5">
    <source>
        <dbReference type="PROSITE-ProRule" id="PRU01248"/>
    </source>
</evidence>
<gene>
    <name evidence="8" type="ORF">BV912_07655</name>
</gene>
<proteinExistence type="inferred from homology"/>
<dbReference type="Gene3D" id="1.10.443.10">
    <property type="entry name" value="Intergrase catalytic core"/>
    <property type="match status" value="1"/>
</dbReference>
<dbReference type="GO" id="GO:0003677">
    <property type="term" value="F:DNA binding"/>
    <property type="evidence" value="ECO:0007669"/>
    <property type="project" value="UniProtKB-UniRule"/>
</dbReference>
<dbReference type="PANTHER" id="PTHR30349:SF41">
    <property type="entry name" value="INTEGRASE_RECOMBINASE PROTEIN MJ0367-RELATED"/>
    <property type="match status" value="1"/>
</dbReference>
<dbReference type="Proteomes" id="UP000193303">
    <property type="component" value="Unassembled WGS sequence"/>
</dbReference>
<dbReference type="InterPro" id="IPR013762">
    <property type="entry name" value="Integrase-like_cat_sf"/>
</dbReference>
<dbReference type="PANTHER" id="PTHR30349">
    <property type="entry name" value="PHAGE INTEGRASE-RELATED"/>
    <property type="match status" value="1"/>
</dbReference>
<dbReference type="InterPro" id="IPR002104">
    <property type="entry name" value="Integrase_catalytic"/>
</dbReference>
<dbReference type="GO" id="GO:0015074">
    <property type="term" value="P:DNA integration"/>
    <property type="evidence" value="ECO:0007669"/>
    <property type="project" value="UniProtKB-KW"/>
</dbReference>
<dbReference type="Pfam" id="PF02899">
    <property type="entry name" value="Phage_int_SAM_1"/>
    <property type="match status" value="1"/>
</dbReference>
<protein>
    <recommendedName>
        <fullName evidence="10">Integrase</fullName>
    </recommendedName>
</protein>
<evidence type="ECO:0000259" key="7">
    <source>
        <dbReference type="PROSITE" id="PS51900"/>
    </source>
</evidence>
<dbReference type="OrthoDB" id="662444at2"/>
<keyword evidence="3 5" id="KW-0238">DNA-binding</keyword>
<dbReference type="InterPro" id="IPR050090">
    <property type="entry name" value="Tyrosine_recombinase_XerCD"/>
</dbReference>
<dbReference type="AlphaFoldDB" id="A0A1X3DI04"/>
<evidence type="ECO:0000256" key="1">
    <source>
        <dbReference type="ARBA" id="ARBA00008857"/>
    </source>
</evidence>
<dbReference type="InterPro" id="IPR044068">
    <property type="entry name" value="CB"/>
</dbReference>
<dbReference type="InterPro" id="IPR004107">
    <property type="entry name" value="Integrase_SAM-like_N"/>
</dbReference>
<organism evidence="8 9">
    <name type="scientific">Neisseria dumasiana</name>
    <dbReference type="NCBI Taxonomy" id="1931275"/>
    <lineage>
        <taxon>Bacteria</taxon>
        <taxon>Pseudomonadati</taxon>
        <taxon>Pseudomonadota</taxon>
        <taxon>Betaproteobacteria</taxon>
        <taxon>Neisseriales</taxon>
        <taxon>Neisseriaceae</taxon>
        <taxon>Neisseria</taxon>
    </lineage>
</organism>
<evidence type="ECO:0000256" key="4">
    <source>
        <dbReference type="ARBA" id="ARBA00023172"/>
    </source>
</evidence>
<keyword evidence="2" id="KW-0229">DNA integration</keyword>
<evidence type="ECO:0000313" key="8">
    <source>
        <dbReference type="EMBL" id="OSI20436.1"/>
    </source>
</evidence>
<accession>A0A1X3DI04</accession>
<dbReference type="InterPro" id="IPR010998">
    <property type="entry name" value="Integrase_recombinase_N"/>
</dbReference>
<evidence type="ECO:0008006" key="10">
    <source>
        <dbReference type="Google" id="ProtNLM"/>
    </source>
</evidence>
<dbReference type="InterPro" id="IPR011010">
    <property type="entry name" value="DNA_brk_join_enz"/>
</dbReference>
<dbReference type="RefSeq" id="WP_085359632.1">
    <property type="nucleotide sequence ID" value="NZ_MTAB01000015.1"/>
</dbReference>
<dbReference type="EMBL" id="MTAB01000015">
    <property type="protein sequence ID" value="OSI20436.1"/>
    <property type="molecule type" value="Genomic_DNA"/>
</dbReference>
<name>A0A1X3DI04_9NEIS</name>
<comment type="similarity">
    <text evidence="1">Belongs to the 'phage' integrase family.</text>
</comment>